<reference evidence="2 3" key="1">
    <citation type="submission" date="2023-01" db="EMBL/GenBank/DDBJ databases">
        <title>Analysis of 21 Apiospora genomes using comparative genomics revels a genus with tremendous synthesis potential of carbohydrate active enzymes and secondary metabolites.</title>
        <authorList>
            <person name="Sorensen T."/>
        </authorList>
    </citation>
    <scope>NUCLEOTIDE SEQUENCE [LARGE SCALE GENOMIC DNA]</scope>
    <source>
        <strain evidence="2 3">CBS 135458</strain>
    </source>
</reference>
<gene>
    <name evidence="2" type="ORF">PG994_005460</name>
</gene>
<feature type="transmembrane region" description="Helical" evidence="1">
    <location>
        <begin position="43"/>
        <end position="63"/>
    </location>
</feature>
<feature type="transmembrane region" description="Helical" evidence="1">
    <location>
        <begin position="75"/>
        <end position="95"/>
    </location>
</feature>
<keyword evidence="1" id="KW-1133">Transmembrane helix</keyword>
<evidence type="ECO:0000256" key="1">
    <source>
        <dbReference type="SAM" id="Phobius"/>
    </source>
</evidence>
<dbReference type="RefSeq" id="XP_066716138.1">
    <property type="nucleotide sequence ID" value="XM_066856869.1"/>
</dbReference>
<evidence type="ECO:0000313" key="3">
    <source>
        <dbReference type="Proteomes" id="UP001480595"/>
    </source>
</evidence>
<protein>
    <submittedName>
        <fullName evidence="2">P-loop containing nucleoside triphosphate hydrolase protein</fullName>
    </submittedName>
</protein>
<accession>A0ABR1VCB2</accession>
<dbReference type="Proteomes" id="UP001480595">
    <property type="component" value="Unassembled WGS sequence"/>
</dbReference>
<proteinExistence type="predicted"/>
<dbReference type="GeneID" id="92089932"/>
<keyword evidence="3" id="KW-1185">Reference proteome</keyword>
<sequence>MTVNSNCSDDAFGPALSCHGSFDFTLLYRVWRSTTKTYPSRVLAGKAILSVLLFGLQISLVALWSKIEDSVKTAVPYAVVSLIASGALSASAVLVEHDRSLRPSLLFIIYLFTTCFFDIV</sequence>
<dbReference type="GO" id="GO:0016787">
    <property type="term" value="F:hydrolase activity"/>
    <property type="evidence" value="ECO:0007669"/>
    <property type="project" value="UniProtKB-KW"/>
</dbReference>
<dbReference type="EMBL" id="JAQQWL010000006">
    <property type="protein sequence ID" value="KAK8068844.1"/>
    <property type="molecule type" value="Genomic_DNA"/>
</dbReference>
<keyword evidence="2" id="KW-0378">Hydrolase</keyword>
<keyword evidence="1" id="KW-0472">Membrane</keyword>
<organism evidence="2 3">
    <name type="scientific">Apiospora phragmitis</name>
    <dbReference type="NCBI Taxonomy" id="2905665"/>
    <lineage>
        <taxon>Eukaryota</taxon>
        <taxon>Fungi</taxon>
        <taxon>Dikarya</taxon>
        <taxon>Ascomycota</taxon>
        <taxon>Pezizomycotina</taxon>
        <taxon>Sordariomycetes</taxon>
        <taxon>Xylariomycetidae</taxon>
        <taxon>Amphisphaeriales</taxon>
        <taxon>Apiosporaceae</taxon>
        <taxon>Apiospora</taxon>
    </lineage>
</organism>
<name>A0ABR1VCB2_9PEZI</name>
<comment type="caution">
    <text evidence="2">The sequence shown here is derived from an EMBL/GenBank/DDBJ whole genome shotgun (WGS) entry which is preliminary data.</text>
</comment>
<evidence type="ECO:0000313" key="2">
    <source>
        <dbReference type="EMBL" id="KAK8068844.1"/>
    </source>
</evidence>
<keyword evidence="1" id="KW-0812">Transmembrane</keyword>